<dbReference type="InterPro" id="IPR043135">
    <property type="entry name" value="Fur_C"/>
</dbReference>
<dbReference type="STRING" id="157687.HMPREF3180_01324"/>
<keyword evidence="8" id="KW-0408">Iron</keyword>
<keyword evidence="7" id="KW-0479">Metal-binding</keyword>
<dbReference type="GO" id="GO:0003700">
    <property type="term" value="F:DNA-binding transcription factor activity"/>
    <property type="evidence" value="ECO:0007669"/>
    <property type="project" value="InterPro"/>
</dbReference>
<dbReference type="InterPro" id="IPR002481">
    <property type="entry name" value="FUR"/>
</dbReference>
<dbReference type="InterPro" id="IPR036388">
    <property type="entry name" value="WH-like_DNA-bd_sf"/>
</dbReference>
<keyword evidence="10" id="KW-1185">Reference proteome</keyword>
<proteinExistence type="inferred from homology"/>
<feature type="binding site" evidence="7">
    <location>
        <position position="72"/>
    </location>
    <ligand>
        <name>Zn(2+)</name>
        <dbReference type="ChEBI" id="CHEBI:29105"/>
    </ligand>
</feature>
<keyword evidence="5" id="KW-0238">DNA-binding</keyword>
<keyword evidence="2" id="KW-0678">Repressor</keyword>
<reference evidence="10" key="1">
    <citation type="submission" date="2016-01" db="EMBL/GenBank/DDBJ databases">
        <authorList>
            <person name="Mitreva M."/>
            <person name="Pepin K.H."/>
            <person name="Mihindukulasuriya K.A."/>
            <person name="Fulton R."/>
            <person name="Fronick C."/>
            <person name="O'Laughlin M."/>
            <person name="Miner T."/>
            <person name="Herter B."/>
            <person name="Rosa B.A."/>
            <person name="Cordes M."/>
            <person name="Tomlinson C."/>
            <person name="Wollam A."/>
            <person name="Palsikar V.B."/>
            <person name="Mardis E.R."/>
            <person name="Wilson R.K."/>
        </authorList>
    </citation>
    <scope>NUCLEOTIDE SEQUENCE [LARGE SCALE GENOMIC DNA]</scope>
    <source>
        <strain evidence="10">KA00185</strain>
    </source>
</reference>
<dbReference type="PANTHER" id="PTHR33202:SF7">
    <property type="entry name" value="FERRIC UPTAKE REGULATION PROTEIN"/>
    <property type="match status" value="1"/>
</dbReference>
<evidence type="ECO:0000256" key="7">
    <source>
        <dbReference type="PIRSR" id="PIRSR602481-1"/>
    </source>
</evidence>
<organism evidence="9 10">
    <name type="scientific">Leptotrichia wadei</name>
    <dbReference type="NCBI Taxonomy" id="157687"/>
    <lineage>
        <taxon>Bacteria</taxon>
        <taxon>Fusobacteriati</taxon>
        <taxon>Fusobacteriota</taxon>
        <taxon>Fusobacteriia</taxon>
        <taxon>Fusobacteriales</taxon>
        <taxon>Leptotrichiaceae</taxon>
        <taxon>Leptotrichia</taxon>
    </lineage>
</organism>
<dbReference type="Proteomes" id="UP000070483">
    <property type="component" value="Unassembled WGS sequence"/>
</dbReference>
<evidence type="ECO:0000256" key="5">
    <source>
        <dbReference type="ARBA" id="ARBA00023125"/>
    </source>
</evidence>
<dbReference type="GO" id="GO:0008270">
    <property type="term" value="F:zinc ion binding"/>
    <property type="evidence" value="ECO:0007669"/>
    <property type="project" value="TreeGrafter"/>
</dbReference>
<dbReference type="PATRIC" id="fig|157687.3.peg.1319"/>
<dbReference type="AlphaFoldDB" id="A0A134AAJ5"/>
<evidence type="ECO:0000256" key="1">
    <source>
        <dbReference type="ARBA" id="ARBA00007957"/>
    </source>
</evidence>
<comment type="caution">
    <text evidence="9">The sequence shown here is derived from an EMBL/GenBank/DDBJ whole genome shotgun (WGS) entry which is preliminary data.</text>
</comment>
<comment type="similarity">
    <text evidence="1">Belongs to the Fur family.</text>
</comment>
<protein>
    <submittedName>
        <fullName evidence="9">Transcriptional regulator, Fur family</fullName>
    </submittedName>
</protein>
<dbReference type="InterPro" id="IPR036390">
    <property type="entry name" value="WH_DNA-bd_sf"/>
</dbReference>
<keyword evidence="3 7" id="KW-0862">Zinc</keyword>
<evidence type="ECO:0000256" key="6">
    <source>
        <dbReference type="ARBA" id="ARBA00023163"/>
    </source>
</evidence>
<evidence type="ECO:0000256" key="2">
    <source>
        <dbReference type="ARBA" id="ARBA00022491"/>
    </source>
</evidence>
<evidence type="ECO:0000256" key="3">
    <source>
        <dbReference type="ARBA" id="ARBA00022833"/>
    </source>
</evidence>
<sequence length="118" mass="13960">MKLTKKRQQILNLVKSSDTPVNAKFLKSKVDFDLSTVYRALEFLEKNNYIFSFDFENEKYYFKEENANFFICDSCKHIETVPEFSNKETEKEKSELKKRGFSLLSHLSIFKGKCNDCD</sequence>
<keyword evidence="4" id="KW-0805">Transcription regulation</keyword>
<evidence type="ECO:0000256" key="4">
    <source>
        <dbReference type="ARBA" id="ARBA00023015"/>
    </source>
</evidence>
<comment type="cofactor">
    <cofactor evidence="8">
        <name>Mn(2+)</name>
        <dbReference type="ChEBI" id="CHEBI:29035"/>
    </cofactor>
    <cofactor evidence="8">
        <name>Fe(2+)</name>
        <dbReference type="ChEBI" id="CHEBI:29033"/>
    </cofactor>
    <text evidence="8">Binds 1 Mn(2+) or Fe(2+) ion per subunit.</text>
</comment>
<dbReference type="EMBL" id="LSDD01000095">
    <property type="protein sequence ID" value="KXB64685.1"/>
    <property type="molecule type" value="Genomic_DNA"/>
</dbReference>
<comment type="cofactor">
    <cofactor evidence="7">
        <name>Zn(2+)</name>
        <dbReference type="ChEBI" id="CHEBI:29105"/>
    </cofactor>
    <text evidence="7">Binds 1 zinc ion per subunit.</text>
</comment>
<dbReference type="Pfam" id="PF01475">
    <property type="entry name" value="FUR"/>
    <property type="match status" value="1"/>
</dbReference>
<dbReference type="Gene3D" id="3.30.1490.190">
    <property type="match status" value="1"/>
</dbReference>
<dbReference type="PANTHER" id="PTHR33202">
    <property type="entry name" value="ZINC UPTAKE REGULATION PROTEIN"/>
    <property type="match status" value="1"/>
</dbReference>
<dbReference type="GO" id="GO:1900376">
    <property type="term" value="P:regulation of secondary metabolite biosynthetic process"/>
    <property type="evidence" value="ECO:0007669"/>
    <property type="project" value="TreeGrafter"/>
</dbReference>
<dbReference type="GO" id="GO:0045892">
    <property type="term" value="P:negative regulation of DNA-templated transcription"/>
    <property type="evidence" value="ECO:0007669"/>
    <property type="project" value="TreeGrafter"/>
</dbReference>
<feature type="binding site" evidence="8">
    <location>
        <position position="106"/>
    </location>
    <ligand>
        <name>Fe cation</name>
        <dbReference type="ChEBI" id="CHEBI:24875"/>
    </ligand>
</feature>
<feature type="binding site" evidence="7">
    <location>
        <position position="75"/>
    </location>
    <ligand>
        <name>Zn(2+)</name>
        <dbReference type="ChEBI" id="CHEBI:29105"/>
    </ligand>
</feature>
<dbReference type="RefSeq" id="WP_018450046.1">
    <property type="nucleotide sequence ID" value="NZ_KQ960077.1"/>
</dbReference>
<evidence type="ECO:0000313" key="9">
    <source>
        <dbReference type="EMBL" id="KXB64685.1"/>
    </source>
</evidence>
<feature type="binding site" evidence="7">
    <location>
        <position position="117"/>
    </location>
    <ligand>
        <name>Zn(2+)</name>
        <dbReference type="ChEBI" id="CHEBI:29105"/>
    </ligand>
</feature>
<keyword evidence="6" id="KW-0804">Transcription</keyword>
<dbReference type="OrthoDB" id="8659436at2"/>
<dbReference type="GO" id="GO:0000976">
    <property type="term" value="F:transcription cis-regulatory region binding"/>
    <property type="evidence" value="ECO:0007669"/>
    <property type="project" value="TreeGrafter"/>
</dbReference>
<dbReference type="Gene3D" id="1.10.10.10">
    <property type="entry name" value="Winged helix-like DNA-binding domain superfamily/Winged helix DNA-binding domain"/>
    <property type="match status" value="1"/>
</dbReference>
<feature type="binding site" evidence="7">
    <location>
        <position position="114"/>
    </location>
    <ligand>
        <name>Zn(2+)</name>
        <dbReference type="ChEBI" id="CHEBI:29105"/>
    </ligand>
</feature>
<gene>
    <name evidence="9" type="ORF">HMPREF3180_01324</name>
</gene>
<feature type="binding site" evidence="8">
    <location>
        <position position="90"/>
    </location>
    <ligand>
        <name>Fe cation</name>
        <dbReference type="ChEBI" id="CHEBI:24875"/>
    </ligand>
</feature>
<evidence type="ECO:0000313" key="10">
    <source>
        <dbReference type="Proteomes" id="UP000070483"/>
    </source>
</evidence>
<evidence type="ECO:0000256" key="8">
    <source>
        <dbReference type="PIRSR" id="PIRSR602481-2"/>
    </source>
</evidence>
<dbReference type="SUPFAM" id="SSF46785">
    <property type="entry name" value="Winged helix' DNA-binding domain"/>
    <property type="match status" value="1"/>
</dbReference>
<name>A0A134AAJ5_9FUSO</name>
<accession>A0A134AAJ5</accession>